<dbReference type="InParanoid" id="G2XPS6"/>
<dbReference type="InterPro" id="IPR023213">
    <property type="entry name" value="CAT-like_dom_sf"/>
</dbReference>
<evidence type="ECO:0000256" key="1">
    <source>
        <dbReference type="ARBA" id="ARBA00029454"/>
    </source>
</evidence>
<dbReference type="Proteomes" id="UP000008177">
    <property type="component" value="Unplaced contigs"/>
</dbReference>
<comment type="similarity">
    <text evidence="1">Belongs to the NRP synthetase family.</text>
</comment>
<dbReference type="InterPro" id="IPR001242">
    <property type="entry name" value="Condensation_dom"/>
</dbReference>
<feature type="compositionally biased region" description="Polar residues" evidence="2">
    <location>
        <begin position="33"/>
        <end position="47"/>
    </location>
</feature>
<dbReference type="PANTHER" id="PTHR45398:SF1">
    <property type="entry name" value="ENZYME, PUTATIVE (JCVI)-RELATED"/>
    <property type="match status" value="1"/>
</dbReference>
<dbReference type="Gene3D" id="3.30.559.10">
    <property type="entry name" value="Chloramphenicol acetyltransferase-like domain"/>
    <property type="match status" value="1"/>
</dbReference>
<gene>
    <name evidence="4" type="ORF">BofuT4_P071100.1</name>
</gene>
<dbReference type="STRING" id="999810.G2XPS6"/>
<sequence>MIDRNSFGESSQESISEKISTKEFENPSHKFLGNTQSEKSEGQSSHNNYERMGDVSESQAQLYFSHKYLQSNAYNVAYFDQFHGRLDVQKLSWALRLVSKRHEALRSAYFIDVSTSRPGQAVMPEPNVKLIHKFEAKHGDEQFQTQIERVKEVNFDIEDDVVMKVAVSSHTSSLHSIIFHHHHIALDGVSWSIFVAELAQTYSAGLNGIKKSISAQHSIDMVKRKSTELAINN</sequence>
<accession>G2XPS6</accession>
<dbReference type="AlphaFoldDB" id="G2XPS6"/>
<name>G2XPS6_BOTF4</name>
<evidence type="ECO:0000259" key="3">
    <source>
        <dbReference type="Pfam" id="PF00668"/>
    </source>
</evidence>
<feature type="region of interest" description="Disordered" evidence="2">
    <location>
        <begin position="1"/>
        <end position="52"/>
    </location>
</feature>
<feature type="domain" description="Condensation" evidence="3">
    <location>
        <begin position="55"/>
        <end position="213"/>
    </location>
</feature>
<dbReference type="SUPFAM" id="SSF52777">
    <property type="entry name" value="CoA-dependent acyltransferases"/>
    <property type="match status" value="1"/>
</dbReference>
<organism evidence="4 5">
    <name type="scientific">Botryotinia fuckeliana (strain T4)</name>
    <name type="common">Noble rot fungus</name>
    <name type="synonym">Botrytis cinerea</name>
    <dbReference type="NCBI Taxonomy" id="999810"/>
    <lineage>
        <taxon>Eukaryota</taxon>
        <taxon>Fungi</taxon>
        <taxon>Dikarya</taxon>
        <taxon>Ascomycota</taxon>
        <taxon>Pezizomycotina</taxon>
        <taxon>Leotiomycetes</taxon>
        <taxon>Helotiales</taxon>
        <taxon>Sclerotiniaceae</taxon>
        <taxon>Botrytis</taxon>
    </lineage>
</organism>
<evidence type="ECO:0000313" key="5">
    <source>
        <dbReference type="Proteomes" id="UP000008177"/>
    </source>
</evidence>
<proteinExistence type="inferred from homology"/>
<dbReference type="PANTHER" id="PTHR45398">
    <property type="match status" value="1"/>
</dbReference>
<dbReference type="HOGENOM" id="CLU_1189753_0_0_1"/>
<dbReference type="EMBL" id="FQ790250">
    <property type="protein sequence ID" value="CCD42814.1"/>
    <property type="molecule type" value="Genomic_DNA"/>
</dbReference>
<dbReference type="GO" id="GO:0003824">
    <property type="term" value="F:catalytic activity"/>
    <property type="evidence" value="ECO:0007669"/>
    <property type="project" value="InterPro"/>
</dbReference>
<evidence type="ECO:0000256" key="2">
    <source>
        <dbReference type="SAM" id="MobiDB-lite"/>
    </source>
</evidence>
<reference evidence="5" key="1">
    <citation type="journal article" date="2011" name="PLoS Genet.">
        <title>Genomic analysis of the necrotrophic fungal pathogens Sclerotinia sclerotiorum and Botrytis cinerea.</title>
        <authorList>
            <person name="Amselem J."/>
            <person name="Cuomo C.A."/>
            <person name="van Kan J.A."/>
            <person name="Viaud M."/>
            <person name="Benito E.P."/>
            <person name="Couloux A."/>
            <person name="Coutinho P.M."/>
            <person name="de Vries R.P."/>
            <person name="Dyer P.S."/>
            <person name="Fillinger S."/>
            <person name="Fournier E."/>
            <person name="Gout L."/>
            <person name="Hahn M."/>
            <person name="Kohn L."/>
            <person name="Lapalu N."/>
            <person name="Plummer K.M."/>
            <person name="Pradier J.M."/>
            <person name="Quevillon E."/>
            <person name="Sharon A."/>
            <person name="Simon A."/>
            <person name="ten Have A."/>
            <person name="Tudzynski B."/>
            <person name="Tudzynski P."/>
            <person name="Wincker P."/>
            <person name="Andrew M."/>
            <person name="Anthouard V."/>
            <person name="Beever R.E."/>
            <person name="Beffa R."/>
            <person name="Benoit I."/>
            <person name="Bouzid O."/>
            <person name="Brault B."/>
            <person name="Chen Z."/>
            <person name="Choquer M."/>
            <person name="Collemare J."/>
            <person name="Cotton P."/>
            <person name="Danchin E.G."/>
            <person name="Da Silva C."/>
            <person name="Gautier A."/>
            <person name="Giraud C."/>
            <person name="Giraud T."/>
            <person name="Gonzalez C."/>
            <person name="Grossetete S."/>
            <person name="Guldener U."/>
            <person name="Henrissat B."/>
            <person name="Howlett B.J."/>
            <person name="Kodira C."/>
            <person name="Kretschmer M."/>
            <person name="Lappartient A."/>
            <person name="Leroch M."/>
            <person name="Levis C."/>
            <person name="Mauceli E."/>
            <person name="Neuveglise C."/>
            <person name="Oeser B."/>
            <person name="Pearson M."/>
            <person name="Poulain J."/>
            <person name="Poussereau N."/>
            <person name="Quesneville H."/>
            <person name="Rascle C."/>
            <person name="Schumacher J."/>
            <person name="Segurens B."/>
            <person name="Sexton A."/>
            <person name="Silva E."/>
            <person name="Sirven C."/>
            <person name="Soanes D.M."/>
            <person name="Talbot N.J."/>
            <person name="Templeton M."/>
            <person name="Yandava C."/>
            <person name="Yarden O."/>
            <person name="Zeng Q."/>
            <person name="Rollins J.A."/>
            <person name="Lebrun M.H."/>
            <person name="Dickman M."/>
        </authorList>
    </citation>
    <scope>NUCLEOTIDE SEQUENCE [LARGE SCALE GENOMIC DNA]</scope>
    <source>
        <strain evidence="5">T4</strain>
    </source>
</reference>
<protein>
    <submittedName>
        <fullName evidence="4">BcPKS7, polyketide synthase, partial sequence</fullName>
    </submittedName>
</protein>
<feature type="compositionally biased region" description="Basic and acidic residues" evidence="2">
    <location>
        <begin position="15"/>
        <end position="28"/>
    </location>
</feature>
<evidence type="ECO:0000313" key="4">
    <source>
        <dbReference type="EMBL" id="CCD42814.1"/>
    </source>
</evidence>
<dbReference type="Pfam" id="PF00668">
    <property type="entry name" value="Condensation"/>
    <property type="match status" value="1"/>
</dbReference>